<feature type="transmembrane region" description="Helical" evidence="5">
    <location>
        <begin position="232"/>
        <end position="252"/>
    </location>
</feature>
<sequence>MSIPLRNPETPLARARARPLLFPMMAVCSGATVANVYLAQPLLALFTHSLGVTASAAGVVVTCAQFGYAAGILFLVPLGDVRRRRPLLSILLAITVIGLLLAAAAPSLALLAAATALVGGATVIPQVLVPLAAELAAPERRASVVAGVQIGLMTGIIGSRVIGGAVGDVIGWRAVYLLAAALTAATGAVTVALLPRESDRRAADEPARPRYPHLLASLPRLLIREPALRHSCALHALLFGAYTATWTSLVLMLTREPYGYRSAVAGLFGALGLAGAVAAPWAGRFIDRRGAIPIIAAALSLMLAAAGAYALGGARLPFLIVAIVLANIAVQWSQIANQARIFGYLPAARSRANTVYMVAVFLSGACCAALASVCFGAWGWLGVCALHAVLTLLGLSVLPLVRRYDLRHLTPAKEQS</sequence>
<dbReference type="Proteomes" id="UP000267164">
    <property type="component" value="Chromosome"/>
</dbReference>
<reference evidence="7 8" key="1">
    <citation type="submission" date="2018-09" db="EMBL/GenBank/DDBJ databases">
        <title>Nocardia yunnanensis sp. nov., an actinomycete isolated from a soil sample.</title>
        <authorList>
            <person name="Zhang J."/>
        </authorList>
    </citation>
    <scope>NUCLEOTIDE SEQUENCE [LARGE SCALE GENOMIC DNA]</scope>
    <source>
        <strain evidence="7 8">CFHS0054</strain>
    </source>
</reference>
<dbReference type="InterPro" id="IPR011701">
    <property type="entry name" value="MFS"/>
</dbReference>
<dbReference type="GO" id="GO:0005886">
    <property type="term" value="C:plasma membrane"/>
    <property type="evidence" value="ECO:0007669"/>
    <property type="project" value="UniProtKB-SubCell"/>
</dbReference>
<feature type="transmembrane region" description="Helical" evidence="5">
    <location>
        <begin position="377"/>
        <end position="401"/>
    </location>
</feature>
<dbReference type="Gene3D" id="1.20.1250.20">
    <property type="entry name" value="MFS general substrate transporter like domains"/>
    <property type="match status" value="1"/>
</dbReference>
<dbReference type="KEGG" id="nyu:D7D52_09935"/>
<feature type="transmembrane region" description="Helical" evidence="5">
    <location>
        <begin position="291"/>
        <end position="310"/>
    </location>
</feature>
<dbReference type="CDD" id="cd17324">
    <property type="entry name" value="MFS_NepI_like"/>
    <property type="match status" value="1"/>
</dbReference>
<feature type="transmembrane region" description="Helical" evidence="5">
    <location>
        <begin position="316"/>
        <end position="333"/>
    </location>
</feature>
<dbReference type="InterPro" id="IPR020846">
    <property type="entry name" value="MFS_dom"/>
</dbReference>
<dbReference type="PANTHER" id="PTHR42910">
    <property type="entry name" value="TRANSPORTER SCO4007-RELATED"/>
    <property type="match status" value="1"/>
</dbReference>
<dbReference type="Pfam" id="PF07690">
    <property type="entry name" value="MFS_1"/>
    <property type="match status" value="1"/>
</dbReference>
<dbReference type="EMBL" id="CP032568">
    <property type="protein sequence ID" value="AYF74131.1"/>
    <property type="molecule type" value="Genomic_DNA"/>
</dbReference>
<evidence type="ECO:0000256" key="2">
    <source>
        <dbReference type="ARBA" id="ARBA00022692"/>
    </source>
</evidence>
<evidence type="ECO:0000256" key="4">
    <source>
        <dbReference type="ARBA" id="ARBA00023136"/>
    </source>
</evidence>
<evidence type="ECO:0000256" key="5">
    <source>
        <dbReference type="SAM" id="Phobius"/>
    </source>
</evidence>
<keyword evidence="2 5" id="KW-0812">Transmembrane</keyword>
<feature type="transmembrane region" description="Helical" evidence="5">
    <location>
        <begin position="174"/>
        <end position="194"/>
    </location>
</feature>
<evidence type="ECO:0000313" key="7">
    <source>
        <dbReference type="EMBL" id="AYF74131.1"/>
    </source>
</evidence>
<keyword evidence="8" id="KW-1185">Reference proteome</keyword>
<feature type="domain" description="Major facilitator superfamily (MFS) profile" evidence="6">
    <location>
        <begin position="21"/>
        <end position="402"/>
    </location>
</feature>
<dbReference type="SUPFAM" id="SSF103473">
    <property type="entry name" value="MFS general substrate transporter"/>
    <property type="match status" value="1"/>
</dbReference>
<dbReference type="AlphaFoldDB" id="A0A386Z901"/>
<feature type="transmembrane region" description="Helical" evidence="5">
    <location>
        <begin position="354"/>
        <end position="371"/>
    </location>
</feature>
<feature type="transmembrane region" description="Helical" evidence="5">
    <location>
        <begin position="111"/>
        <end position="132"/>
    </location>
</feature>
<dbReference type="PANTHER" id="PTHR42910:SF1">
    <property type="entry name" value="MAJOR FACILITATOR SUPERFAMILY (MFS) PROFILE DOMAIN-CONTAINING PROTEIN"/>
    <property type="match status" value="1"/>
</dbReference>
<evidence type="ECO:0000313" key="8">
    <source>
        <dbReference type="Proteomes" id="UP000267164"/>
    </source>
</evidence>
<feature type="transmembrane region" description="Helical" evidence="5">
    <location>
        <begin position="20"/>
        <end position="38"/>
    </location>
</feature>
<dbReference type="RefSeq" id="WP_120736052.1">
    <property type="nucleotide sequence ID" value="NZ_CP032568.1"/>
</dbReference>
<feature type="transmembrane region" description="Helical" evidence="5">
    <location>
        <begin position="144"/>
        <end position="162"/>
    </location>
</feature>
<feature type="transmembrane region" description="Helical" evidence="5">
    <location>
        <begin position="50"/>
        <end position="75"/>
    </location>
</feature>
<evidence type="ECO:0000256" key="3">
    <source>
        <dbReference type="ARBA" id="ARBA00022989"/>
    </source>
</evidence>
<organism evidence="7 8">
    <name type="scientific">Nocardia yunnanensis</name>
    <dbReference type="NCBI Taxonomy" id="2382165"/>
    <lineage>
        <taxon>Bacteria</taxon>
        <taxon>Bacillati</taxon>
        <taxon>Actinomycetota</taxon>
        <taxon>Actinomycetes</taxon>
        <taxon>Mycobacteriales</taxon>
        <taxon>Nocardiaceae</taxon>
        <taxon>Nocardia</taxon>
    </lineage>
</organism>
<evidence type="ECO:0000256" key="1">
    <source>
        <dbReference type="ARBA" id="ARBA00004651"/>
    </source>
</evidence>
<dbReference type="InterPro" id="IPR036259">
    <property type="entry name" value="MFS_trans_sf"/>
</dbReference>
<gene>
    <name evidence="7" type="ORF">D7D52_09935</name>
</gene>
<feature type="transmembrane region" description="Helical" evidence="5">
    <location>
        <begin position="87"/>
        <end position="105"/>
    </location>
</feature>
<accession>A0A386Z901</accession>
<dbReference type="OrthoDB" id="9815356at2"/>
<dbReference type="PROSITE" id="PS50850">
    <property type="entry name" value="MFS"/>
    <property type="match status" value="1"/>
</dbReference>
<proteinExistence type="predicted"/>
<evidence type="ECO:0000259" key="6">
    <source>
        <dbReference type="PROSITE" id="PS50850"/>
    </source>
</evidence>
<dbReference type="GO" id="GO:0022857">
    <property type="term" value="F:transmembrane transporter activity"/>
    <property type="evidence" value="ECO:0007669"/>
    <property type="project" value="InterPro"/>
</dbReference>
<keyword evidence="3 5" id="KW-1133">Transmembrane helix</keyword>
<feature type="transmembrane region" description="Helical" evidence="5">
    <location>
        <begin position="258"/>
        <end position="279"/>
    </location>
</feature>
<name>A0A386Z901_9NOCA</name>
<protein>
    <submittedName>
        <fullName evidence="7">MFS transporter</fullName>
    </submittedName>
</protein>
<comment type="subcellular location">
    <subcellularLocation>
        <location evidence="1">Cell membrane</location>
        <topology evidence="1">Multi-pass membrane protein</topology>
    </subcellularLocation>
</comment>
<keyword evidence="4 5" id="KW-0472">Membrane</keyword>